<dbReference type="Proteomes" id="UP000176339">
    <property type="component" value="Unassembled WGS sequence"/>
</dbReference>
<feature type="transmembrane region" description="Helical" evidence="1">
    <location>
        <begin position="103"/>
        <end position="122"/>
    </location>
</feature>
<keyword evidence="1" id="KW-0472">Membrane</keyword>
<accession>A0A1F5P3S1</accession>
<evidence type="ECO:0000313" key="2">
    <source>
        <dbReference type="EMBL" id="OGE84536.1"/>
    </source>
</evidence>
<dbReference type="Gene3D" id="1.10.260.40">
    <property type="entry name" value="lambda repressor-like DNA-binding domains"/>
    <property type="match status" value="1"/>
</dbReference>
<organism evidence="2 3">
    <name type="scientific">Candidatus Doudnabacteria bacterium RIFCSPHIGHO2_01_FULL_49_9</name>
    <dbReference type="NCBI Taxonomy" id="1817827"/>
    <lineage>
        <taxon>Bacteria</taxon>
        <taxon>Candidatus Doudnaibacteriota</taxon>
    </lineage>
</organism>
<keyword evidence="1" id="KW-1133">Transmembrane helix</keyword>
<proteinExistence type="predicted"/>
<dbReference type="Pfam" id="PF13413">
    <property type="entry name" value="HTH_25"/>
    <property type="match status" value="1"/>
</dbReference>
<dbReference type="AlphaFoldDB" id="A0A1F5P3S1"/>
<evidence type="ECO:0000313" key="3">
    <source>
        <dbReference type="Proteomes" id="UP000176339"/>
    </source>
</evidence>
<name>A0A1F5P3S1_9BACT</name>
<comment type="caution">
    <text evidence="2">The sequence shown here is derived from an EMBL/GenBank/DDBJ whole genome shotgun (WGS) entry which is preliminary data.</text>
</comment>
<gene>
    <name evidence="2" type="ORF">A2846_04300</name>
</gene>
<evidence type="ECO:0000256" key="1">
    <source>
        <dbReference type="SAM" id="Phobius"/>
    </source>
</evidence>
<dbReference type="EMBL" id="MFEN01000006">
    <property type="protein sequence ID" value="OGE84536.1"/>
    <property type="molecule type" value="Genomic_DNA"/>
</dbReference>
<reference evidence="2 3" key="1">
    <citation type="journal article" date="2016" name="Nat. Commun.">
        <title>Thousands of microbial genomes shed light on interconnected biogeochemical processes in an aquifer system.</title>
        <authorList>
            <person name="Anantharaman K."/>
            <person name="Brown C.T."/>
            <person name="Hug L.A."/>
            <person name="Sharon I."/>
            <person name="Castelle C.J."/>
            <person name="Probst A.J."/>
            <person name="Thomas B.C."/>
            <person name="Singh A."/>
            <person name="Wilkins M.J."/>
            <person name="Karaoz U."/>
            <person name="Brodie E.L."/>
            <person name="Williams K.H."/>
            <person name="Hubbard S.S."/>
            <person name="Banfield J.F."/>
        </authorList>
    </citation>
    <scope>NUCLEOTIDE SEQUENCE [LARGE SCALE GENOMIC DNA]</scope>
</reference>
<protein>
    <recommendedName>
        <fullName evidence="4">HTH cro/C1-type domain-containing protein</fullName>
    </recommendedName>
</protein>
<dbReference type="GO" id="GO:0003677">
    <property type="term" value="F:DNA binding"/>
    <property type="evidence" value="ECO:0007669"/>
    <property type="project" value="InterPro"/>
</dbReference>
<evidence type="ECO:0008006" key="4">
    <source>
        <dbReference type="Google" id="ProtNLM"/>
    </source>
</evidence>
<sequence length="206" mass="23114">MNEQTVITKALNELMESQGVGPEKLASLTNIPLRFINSLKNAEFSKLPSEPYVRGYLQKIAGALKTDPDEILRVYKESAAAATSGKGDKLPENRFRKLTIQSGWMTGLAIVILIASFLFFRFDDIFGITGLEAVIPSTSSSELIAITGNVKPGDRLTLNDEIVYTDDIGHFEKEIVLEPGLNKLEFKIRRFLGRERTIVRQIYYQQ</sequence>
<keyword evidence="1" id="KW-0812">Transmembrane</keyword>
<dbReference type="InterPro" id="IPR010982">
    <property type="entry name" value="Lambda_DNA-bd_dom_sf"/>
</dbReference>